<dbReference type="Proteomes" id="UP001501196">
    <property type="component" value="Unassembled WGS sequence"/>
</dbReference>
<gene>
    <name evidence="2" type="ORF">GCM10009819_13860</name>
</gene>
<organism evidence="2 3">
    <name type="scientific">Agromyces tropicus</name>
    <dbReference type="NCBI Taxonomy" id="555371"/>
    <lineage>
        <taxon>Bacteria</taxon>
        <taxon>Bacillati</taxon>
        <taxon>Actinomycetota</taxon>
        <taxon>Actinomycetes</taxon>
        <taxon>Micrococcales</taxon>
        <taxon>Microbacteriaceae</taxon>
        <taxon>Agromyces</taxon>
    </lineage>
</organism>
<sequence>MDDLDDLDLRPDPKPGIDRRTLAKAAAWSVPAILVAAPAPAYAASPGGVSSASVIGSCNGTGRTGTIQVVLPNLPLGSIVQITLQHSGQGGFSATTDFTPSSQTGSTYLIEGTGGTFSGTFTITFNLGTNQQGTVTATVAAVSGVVVEGDTTGFVTKRHDGNSGNYNQCSAG</sequence>
<reference evidence="2 3" key="1">
    <citation type="journal article" date="2019" name="Int. J. Syst. Evol. Microbiol.">
        <title>The Global Catalogue of Microorganisms (GCM) 10K type strain sequencing project: providing services to taxonomists for standard genome sequencing and annotation.</title>
        <authorList>
            <consortium name="The Broad Institute Genomics Platform"/>
            <consortium name="The Broad Institute Genome Sequencing Center for Infectious Disease"/>
            <person name="Wu L."/>
            <person name="Ma J."/>
        </authorList>
    </citation>
    <scope>NUCLEOTIDE SEQUENCE [LARGE SCALE GENOMIC DNA]</scope>
    <source>
        <strain evidence="2 3">JCM 15672</strain>
    </source>
</reference>
<evidence type="ECO:0000313" key="3">
    <source>
        <dbReference type="Proteomes" id="UP001501196"/>
    </source>
</evidence>
<evidence type="ECO:0000256" key="1">
    <source>
        <dbReference type="SAM" id="SignalP"/>
    </source>
</evidence>
<dbReference type="EMBL" id="BAAAPW010000002">
    <property type="protein sequence ID" value="GAA2031200.1"/>
    <property type="molecule type" value="Genomic_DNA"/>
</dbReference>
<comment type="caution">
    <text evidence="2">The sequence shown here is derived from an EMBL/GenBank/DDBJ whole genome shotgun (WGS) entry which is preliminary data.</text>
</comment>
<keyword evidence="3" id="KW-1185">Reference proteome</keyword>
<name>A0ABN2U8F1_9MICO</name>
<evidence type="ECO:0000313" key="2">
    <source>
        <dbReference type="EMBL" id="GAA2031200.1"/>
    </source>
</evidence>
<protein>
    <submittedName>
        <fullName evidence="2">Uncharacterized protein</fullName>
    </submittedName>
</protein>
<dbReference type="RefSeq" id="WP_344370871.1">
    <property type="nucleotide sequence ID" value="NZ_BAAAPW010000002.1"/>
</dbReference>
<feature type="chain" id="PRO_5045470532" evidence="1">
    <location>
        <begin position="44"/>
        <end position="172"/>
    </location>
</feature>
<accession>A0ABN2U8F1</accession>
<keyword evidence="1" id="KW-0732">Signal</keyword>
<proteinExistence type="predicted"/>
<feature type="signal peptide" evidence="1">
    <location>
        <begin position="1"/>
        <end position="43"/>
    </location>
</feature>